<dbReference type="PROSITE" id="PS50240">
    <property type="entry name" value="TRYPSIN_DOM"/>
    <property type="match status" value="1"/>
</dbReference>
<dbReference type="GO" id="GO:0006508">
    <property type="term" value="P:proteolysis"/>
    <property type="evidence" value="ECO:0007669"/>
    <property type="project" value="UniProtKB-KW"/>
</dbReference>
<evidence type="ECO:0000256" key="3">
    <source>
        <dbReference type="SAM" id="SignalP"/>
    </source>
</evidence>
<dbReference type="InterPro" id="IPR001254">
    <property type="entry name" value="Trypsin_dom"/>
</dbReference>
<dbReference type="EMBL" id="ABJB010220871">
    <property type="status" value="NOT_ANNOTATED_CDS"/>
    <property type="molecule type" value="Genomic_DNA"/>
</dbReference>
<dbReference type="EMBL" id="DS640738">
    <property type="protein sequence ID" value="EEC01849.1"/>
    <property type="molecule type" value="Genomic_DNA"/>
</dbReference>
<dbReference type="InterPro" id="IPR001314">
    <property type="entry name" value="Peptidase_S1A"/>
</dbReference>
<dbReference type="EMBL" id="ABJB010377289">
    <property type="status" value="NOT_ANNOTATED_CDS"/>
    <property type="molecule type" value="Genomic_DNA"/>
</dbReference>
<gene>
    <name evidence="5" type="ORF">IscW_ISCW000362</name>
</gene>
<evidence type="ECO:0000256" key="1">
    <source>
        <dbReference type="ARBA" id="ARBA00023157"/>
    </source>
</evidence>
<dbReference type="VEuPathDB" id="VectorBase:ISCP_010953"/>
<dbReference type="SUPFAM" id="SSF50494">
    <property type="entry name" value="Trypsin-like serine proteases"/>
    <property type="match status" value="1"/>
</dbReference>
<evidence type="ECO:0000313" key="5">
    <source>
        <dbReference type="EMBL" id="EEC01849.1"/>
    </source>
</evidence>
<keyword evidence="1" id="KW-1015">Disulfide bond</keyword>
<evidence type="ECO:0000313" key="7">
    <source>
        <dbReference type="Proteomes" id="UP000001555"/>
    </source>
</evidence>
<keyword evidence="2" id="KW-0720">Serine protease</keyword>
<evidence type="ECO:0000313" key="6">
    <source>
        <dbReference type="EnsemblMetazoa" id="ISCW000362-PA"/>
    </source>
</evidence>
<dbReference type="PANTHER" id="PTHR24252">
    <property type="entry name" value="ACROSIN-RELATED"/>
    <property type="match status" value="1"/>
</dbReference>
<evidence type="ECO:0000259" key="4">
    <source>
        <dbReference type="PROSITE" id="PS50240"/>
    </source>
</evidence>
<dbReference type="InterPro" id="IPR009003">
    <property type="entry name" value="Peptidase_S1_PA"/>
</dbReference>
<dbReference type="SMART" id="SM00020">
    <property type="entry name" value="Tryp_SPc"/>
    <property type="match status" value="1"/>
</dbReference>
<dbReference type="GO" id="GO:0004252">
    <property type="term" value="F:serine-type endopeptidase activity"/>
    <property type="evidence" value="ECO:0000318"/>
    <property type="project" value="GO_Central"/>
</dbReference>
<keyword evidence="2" id="KW-0645">Protease</keyword>
<dbReference type="AlphaFoldDB" id="B7P5H7"/>
<feature type="domain" description="Peptidase S1" evidence="4">
    <location>
        <begin position="59"/>
        <end position="246"/>
    </location>
</feature>
<dbReference type="Gene3D" id="2.40.10.10">
    <property type="entry name" value="Trypsin-like serine proteases"/>
    <property type="match status" value="2"/>
</dbReference>
<protein>
    <recommendedName>
        <fullName evidence="4">Peptidase S1 domain-containing protein</fullName>
    </recommendedName>
</protein>
<sequence length="249" mass="26873">MPVPTTWFFLVVLATSTTFAQQQCGIRGPSWRAAVQNDSGTEAATRAGVSAKSQGILRIVGGVEAQPLEFPWQISLRNRAPFTNEDQGHSCGGSIISERYIMTAAHCVEGPYAYPSNYVVVVGDQSIFQRDATEDGFDVERSEGGNSLPPKLQKTDLPVVDHNVCRLYYSHIMEVHDNTMVCAGPMHGGKGVCQGDSGGPLQCRRSDGRYVLAGATSWGVKCAGENQPGVFARISTQVDWIKYVAGITT</sequence>
<keyword evidence="7" id="KW-1185">Reference proteome</keyword>
<feature type="signal peptide" evidence="3">
    <location>
        <begin position="1"/>
        <end position="20"/>
    </location>
</feature>
<dbReference type="FunFam" id="2.40.10.10:FF:000189">
    <property type="entry name" value="Ovochymase, putative"/>
    <property type="match status" value="1"/>
</dbReference>
<dbReference type="OrthoDB" id="10012881at2759"/>
<organism>
    <name type="scientific">Ixodes scapularis</name>
    <name type="common">Black-legged tick</name>
    <name type="synonym">Deer tick</name>
    <dbReference type="NCBI Taxonomy" id="6945"/>
    <lineage>
        <taxon>Eukaryota</taxon>
        <taxon>Metazoa</taxon>
        <taxon>Ecdysozoa</taxon>
        <taxon>Arthropoda</taxon>
        <taxon>Chelicerata</taxon>
        <taxon>Arachnida</taxon>
        <taxon>Acari</taxon>
        <taxon>Parasitiformes</taxon>
        <taxon>Ixodida</taxon>
        <taxon>Ixodoidea</taxon>
        <taxon>Ixodidae</taxon>
        <taxon>Ixodinae</taxon>
        <taxon>Ixodes</taxon>
    </lineage>
</organism>
<evidence type="ECO:0000256" key="2">
    <source>
        <dbReference type="RuleBase" id="RU363034"/>
    </source>
</evidence>
<proteinExistence type="predicted"/>
<keyword evidence="3" id="KW-0732">Signal</keyword>
<dbReference type="Pfam" id="PF00089">
    <property type="entry name" value="Trypsin"/>
    <property type="match status" value="2"/>
</dbReference>
<dbReference type="CDD" id="cd00190">
    <property type="entry name" value="Tryp_SPc"/>
    <property type="match status" value="1"/>
</dbReference>
<dbReference type="VEuPathDB" id="VectorBase:ISCW000362"/>
<feature type="chain" id="PRO_5010825826" description="Peptidase S1 domain-containing protein" evidence="3">
    <location>
        <begin position="21"/>
        <end position="249"/>
    </location>
</feature>
<accession>B7P5H7</accession>
<dbReference type="PROSITE" id="PS00134">
    <property type="entry name" value="TRYPSIN_HIS"/>
    <property type="match status" value="1"/>
</dbReference>
<dbReference type="HOGENOM" id="CLU_006842_0_4_1"/>
<dbReference type="PaxDb" id="6945-B7P5H7"/>
<dbReference type="PANTHER" id="PTHR24252:SF7">
    <property type="entry name" value="HYALIN"/>
    <property type="match status" value="1"/>
</dbReference>
<dbReference type="PRINTS" id="PR00722">
    <property type="entry name" value="CHYMOTRYPSIN"/>
</dbReference>
<dbReference type="PROSITE" id="PS00135">
    <property type="entry name" value="TRYPSIN_SER"/>
    <property type="match status" value="1"/>
</dbReference>
<keyword evidence="2" id="KW-0378">Hydrolase</keyword>
<dbReference type="EnsemblMetazoa" id="ISCW000362-RA">
    <property type="protein sequence ID" value="ISCW000362-PA"/>
    <property type="gene ID" value="ISCW000362"/>
</dbReference>
<dbReference type="InterPro" id="IPR018114">
    <property type="entry name" value="TRYPSIN_HIS"/>
</dbReference>
<dbReference type="InterPro" id="IPR043504">
    <property type="entry name" value="Peptidase_S1_PA_chymotrypsin"/>
</dbReference>
<dbReference type="InterPro" id="IPR033116">
    <property type="entry name" value="TRYPSIN_SER"/>
</dbReference>
<dbReference type="InParanoid" id="B7P5H7"/>
<dbReference type="Proteomes" id="UP000001555">
    <property type="component" value="Unassembled WGS sequence"/>
</dbReference>
<dbReference type="VEuPathDB" id="VectorBase:ISCI000362"/>
<reference evidence="5 7" key="1">
    <citation type="submission" date="2008-03" db="EMBL/GenBank/DDBJ databases">
        <title>Annotation of Ixodes scapularis.</title>
        <authorList>
            <consortium name="Ixodes scapularis Genome Project Consortium"/>
            <person name="Caler E."/>
            <person name="Hannick L.I."/>
            <person name="Bidwell S."/>
            <person name="Joardar V."/>
            <person name="Thiagarajan M."/>
            <person name="Amedeo P."/>
            <person name="Galinsky K.J."/>
            <person name="Schobel S."/>
            <person name="Inman J."/>
            <person name="Hostetler J."/>
            <person name="Miller J."/>
            <person name="Hammond M."/>
            <person name="Megy K."/>
            <person name="Lawson D."/>
            <person name="Kodira C."/>
            <person name="Sutton G."/>
            <person name="Meyer J."/>
            <person name="Hill C.A."/>
            <person name="Birren B."/>
            <person name="Nene V."/>
            <person name="Collins F."/>
            <person name="Alarcon-Chaidez F."/>
            <person name="Wikel S."/>
            <person name="Strausberg R."/>
        </authorList>
    </citation>
    <scope>NUCLEOTIDE SEQUENCE [LARGE SCALE GENOMIC DNA]</scope>
    <source>
        <strain evidence="7">Wikel</strain>
        <strain evidence="5">Wikel colony</strain>
    </source>
</reference>
<dbReference type="STRING" id="6945.B7P5H7"/>
<name>B7P5H7_IXOSC</name>
<reference evidence="6" key="2">
    <citation type="submission" date="2020-05" db="UniProtKB">
        <authorList>
            <consortium name="EnsemblMetazoa"/>
        </authorList>
    </citation>
    <scope>IDENTIFICATION</scope>
    <source>
        <strain evidence="6">wikel</strain>
    </source>
</reference>
<dbReference type="FunFam" id="2.40.10.10:FF:000282">
    <property type="entry name" value="Serine-type enodpeptidase, putative"/>
    <property type="match status" value="1"/>
</dbReference>